<evidence type="ECO:0000259" key="2">
    <source>
        <dbReference type="Pfam" id="PF00487"/>
    </source>
</evidence>
<evidence type="ECO:0000313" key="3">
    <source>
        <dbReference type="EMBL" id="SDN99949.1"/>
    </source>
</evidence>
<dbReference type="AlphaFoldDB" id="A0A1H0FZN2"/>
<evidence type="ECO:0000256" key="1">
    <source>
        <dbReference type="SAM" id="Phobius"/>
    </source>
</evidence>
<keyword evidence="4" id="KW-1185">Reference proteome</keyword>
<keyword evidence="1" id="KW-1133">Transmembrane helix</keyword>
<dbReference type="InterPro" id="IPR012171">
    <property type="entry name" value="Fatty_acid_desaturase"/>
</dbReference>
<keyword evidence="1" id="KW-0812">Transmembrane</keyword>
<dbReference type="PANTHER" id="PTHR19353:SF19">
    <property type="entry name" value="DELTA(5) FATTY ACID DESATURASE C-RELATED"/>
    <property type="match status" value="1"/>
</dbReference>
<dbReference type="CDD" id="cd03510">
    <property type="entry name" value="Rhizobitoxine-FADS-like"/>
    <property type="match status" value="1"/>
</dbReference>
<accession>A0A1H0FZN2</accession>
<sequence>MPLREISTGPKGLDSVLQLSFDRLEPNVRRGLKKLCKLDNYHGLLAVLFEFTLVAAAVTLCVGVSYWFYPVALLAIGSTHRFLAHLLHESSHKTFARNPILNVIGGTVLSGYLVFHLQGPYRNTHVGLHHRNLGDPENDPDYRFHIECGLYDESKSSRAFVVREVFLSAIGLRTFSYLGYLFRDRFWSDSSVPQVSTPVPLKIERLILLAQWALIIGLCAWFGALPELLLFWFVPLCTVNVAIGWLSELAEHYPLPEGESKRVLLTRNRHGRLWERFLLSRHNDRFHLVHHLNTGVPFWNLRRAHEVLLGDPAYARWDGMWAGVFSVPASRRGKETVISYAAKYREWRQAGGVPGTGPSFATLMMITAEAEARESEVIDGFDVIDDRKAA</sequence>
<keyword evidence="1" id="KW-0472">Membrane</keyword>
<dbReference type="Proteomes" id="UP000199651">
    <property type="component" value="Unassembled WGS sequence"/>
</dbReference>
<dbReference type="PANTHER" id="PTHR19353">
    <property type="entry name" value="FATTY ACID DESATURASE 2"/>
    <property type="match status" value="1"/>
</dbReference>
<gene>
    <name evidence="3" type="ORF">SAMN05192558_101590</name>
</gene>
<dbReference type="EMBL" id="FNJB01000001">
    <property type="protein sequence ID" value="SDN99949.1"/>
    <property type="molecule type" value="Genomic_DNA"/>
</dbReference>
<protein>
    <submittedName>
        <fullName evidence="3">Fatty acid desaturase</fullName>
    </submittedName>
</protein>
<reference evidence="4" key="1">
    <citation type="submission" date="2016-10" db="EMBL/GenBank/DDBJ databases">
        <authorList>
            <person name="Varghese N."/>
            <person name="Submissions S."/>
        </authorList>
    </citation>
    <scope>NUCLEOTIDE SEQUENCE [LARGE SCALE GENOMIC DNA]</scope>
    <source>
        <strain evidence="4">IBRC-M 10655</strain>
    </source>
</reference>
<dbReference type="Pfam" id="PF00487">
    <property type="entry name" value="FA_desaturase"/>
    <property type="match status" value="1"/>
</dbReference>
<name>A0A1H0FZN2_9PSEU</name>
<dbReference type="RefSeq" id="WP_228769631.1">
    <property type="nucleotide sequence ID" value="NZ_FNDV01000003.1"/>
</dbReference>
<dbReference type="GO" id="GO:0008610">
    <property type="term" value="P:lipid biosynthetic process"/>
    <property type="evidence" value="ECO:0007669"/>
    <property type="project" value="UniProtKB-ARBA"/>
</dbReference>
<dbReference type="STRING" id="504798.SAMN05421871_103281"/>
<proteinExistence type="predicted"/>
<feature type="transmembrane region" description="Helical" evidence="1">
    <location>
        <begin position="40"/>
        <end position="60"/>
    </location>
</feature>
<evidence type="ECO:0000313" key="4">
    <source>
        <dbReference type="Proteomes" id="UP000199651"/>
    </source>
</evidence>
<feature type="transmembrane region" description="Helical" evidence="1">
    <location>
        <begin position="203"/>
        <end position="223"/>
    </location>
</feature>
<organism evidence="3 4">
    <name type="scientific">Actinokineospora alba</name>
    <dbReference type="NCBI Taxonomy" id="504798"/>
    <lineage>
        <taxon>Bacteria</taxon>
        <taxon>Bacillati</taxon>
        <taxon>Actinomycetota</taxon>
        <taxon>Actinomycetes</taxon>
        <taxon>Pseudonocardiales</taxon>
        <taxon>Pseudonocardiaceae</taxon>
        <taxon>Actinokineospora</taxon>
    </lineage>
</organism>
<feature type="transmembrane region" description="Helical" evidence="1">
    <location>
        <begin position="99"/>
        <end position="117"/>
    </location>
</feature>
<dbReference type="InterPro" id="IPR005804">
    <property type="entry name" value="FA_desaturase_dom"/>
</dbReference>
<feature type="domain" description="Fatty acid desaturase" evidence="2">
    <location>
        <begin position="67"/>
        <end position="312"/>
    </location>
</feature>
<dbReference type="GO" id="GO:0016717">
    <property type="term" value="F:oxidoreductase activity, acting on paired donors, with oxidation of a pair of donors resulting in the reduction of molecular oxygen to two molecules of water"/>
    <property type="evidence" value="ECO:0007669"/>
    <property type="project" value="TreeGrafter"/>
</dbReference>
<dbReference type="GO" id="GO:0016020">
    <property type="term" value="C:membrane"/>
    <property type="evidence" value="ECO:0007669"/>
    <property type="project" value="TreeGrafter"/>
</dbReference>